<comment type="caution">
    <text evidence="2">The sequence shown here is derived from an EMBL/GenBank/DDBJ whole genome shotgun (WGS) entry which is preliminary data.</text>
</comment>
<name>A0A5W6HSR1_SALET</name>
<feature type="compositionally biased region" description="Basic and acidic residues" evidence="1">
    <location>
        <begin position="1"/>
        <end position="11"/>
    </location>
</feature>
<proteinExistence type="predicted"/>
<sequence>MEQDTTEHHPDPQPLENEPPVSQTEAGYQKIRAELHEARKNIPPKNPVDVGKQLAAARGEYVEDISDPNDPRWVHNNYSASNQGEKEEVVPEGKQPAAEPEAVTRNADGTFDVSALFLPP</sequence>
<feature type="region of interest" description="Disordered" evidence="1">
    <location>
        <begin position="1"/>
        <end position="28"/>
    </location>
</feature>
<accession>A0A5W6HSR1</accession>
<feature type="non-terminal residue" evidence="2">
    <location>
        <position position="120"/>
    </location>
</feature>
<reference evidence="2" key="1">
    <citation type="submission" date="2018-07" db="EMBL/GenBank/DDBJ databases">
        <authorList>
            <person name="Ashton P.M."/>
            <person name="Dallman T."/>
            <person name="Nair S."/>
            <person name="De Pinna E."/>
            <person name="Peters T."/>
            <person name="Grant K."/>
        </authorList>
    </citation>
    <scope>NUCLEOTIDE SEQUENCE</scope>
    <source>
        <strain evidence="2">285845</strain>
    </source>
</reference>
<dbReference type="EMBL" id="AAHLGJ010000015">
    <property type="protein sequence ID" value="EBX4507489.1"/>
    <property type="molecule type" value="Genomic_DNA"/>
</dbReference>
<gene>
    <name evidence="2" type="ORF">DRX86_14705</name>
</gene>
<feature type="region of interest" description="Disordered" evidence="1">
    <location>
        <begin position="63"/>
        <end position="108"/>
    </location>
</feature>
<organism evidence="2">
    <name type="scientific">Salmonella enterica subsp. enterica serovar Stanley</name>
    <dbReference type="NCBI Taxonomy" id="192953"/>
    <lineage>
        <taxon>Bacteria</taxon>
        <taxon>Pseudomonadati</taxon>
        <taxon>Pseudomonadota</taxon>
        <taxon>Gammaproteobacteria</taxon>
        <taxon>Enterobacterales</taxon>
        <taxon>Enterobacteriaceae</taxon>
        <taxon>Salmonella</taxon>
    </lineage>
</organism>
<evidence type="ECO:0000256" key="1">
    <source>
        <dbReference type="SAM" id="MobiDB-lite"/>
    </source>
</evidence>
<protein>
    <submittedName>
        <fullName evidence="2">RecE</fullName>
    </submittedName>
</protein>
<evidence type="ECO:0000313" key="2">
    <source>
        <dbReference type="EMBL" id="EBX4507489.1"/>
    </source>
</evidence>
<dbReference type="AlphaFoldDB" id="A0A5W6HSR1"/>